<keyword evidence="1" id="KW-0732">Signal</keyword>
<sequence>MVTLVMNSATLLPLCSLSLSPLKSPTITKTHVSLSTQAPHSRPLAMAMTGKSTWEAPGFDPKAGVPIYKPKSYEVLVSDAANSLAYALDDGKNRLEIDFPPLPSSISSYKGSSDEFIDANIQLSLAVVRKLNEMKGTRACIVFPDKPEKRRASQLFKTALETVNGVTIGSLDDVPSGPVSTFFKSIRNTLDFDFAADEEGQWKSDEPPSLFVFINCSTQDLSVIEKYVEMFAASTPALLFNLELDTLRADLGLLGFPTKDLHYRFLSHFIPVFYIRIRDYSKTVAVAPYVLNYSGALFRQYPGPWQVMLKQADGSFICIAESSERFTLGETKEELLRVLGLKEEEGSSLEFLRRGYKTATWWEEDNNLEISSAWRS</sequence>
<feature type="signal peptide" evidence="1">
    <location>
        <begin position="1"/>
        <end position="17"/>
    </location>
</feature>
<gene>
    <name evidence="3" type="ORF">AMTR_s00044p00143330</name>
</gene>
<dbReference type="Proteomes" id="UP000017836">
    <property type="component" value="Unassembled WGS sequence"/>
</dbReference>
<accession>U5D6Y3</accession>
<proteinExistence type="predicted"/>
<dbReference type="PANTHER" id="PTHR34051:SF2">
    <property type="entry name" value="PROTEIN LPA3"/>
    <property type="match status" value="1"/>
</dbReference>
<feature type="domain" description="DUF1995" evidence="2">
    <location>
        <begin position="70"/>
        <end position="332"/>
    </location>
</feature>
<evidence type="ECO:0000313" key="4">
    <source>
        <dbReference type="Proteomes" id="UP000017836"/>
    </source>
</evidence>
<dbReference type="AlphaFoldDB" id="U5D6Y3"/>
<dbReference type="eggNOG" id="ENOG502QW2X">
    <property type="taxonomic scope" value="Eukaryota"/>
</dbReference>
<dbReference type="Pfam" id="PF09353">
    <property type="entry name" value="DUF1995"/>
    <property type="match status" value="1"/>
</dbReference>
<protein>
    <recommendedName>
        <fullName evidence="2">DUF1995 domain-containing protein</fullName>
    </recommendedName>
</protein>
<keyword evidence="4" id="KW-1185">Reference proteome</keyword>
<evidence type="ECO:0000313" key="3">
    <source>
        <dbReference type="EMBL" id="ERN17172.1"/>
    </source>
</evidence>
<dbReference type="HOGENOM" id="CLU_052261_1_0_1"/>
<evidence type="ECO:0000256" key="1">
    <source>
        <dbReference type="SAM" id="SignalP"/>
    </source>
</evidence>
<dbReference type="OrthoDB" id="2082at2759"/>
<reference evidence="4" key="1">
    <citation type="journal article" date="2013" name="Science">
        <title>The Amborella genome and the evolution of flowering plants.</title>
        <authorList>
            <consortium name="Amborella Genome Project"/>
        </authorList>
    </citation>
    <scope>NUCLEOTIDE SEQUENCE [LARGE SCALE GENOMIC DNA]</scope>
</reference>
<dbReference type="EMBL" id="KI392384">
    <property type="protein sequence ID" value="ERN17172.1"/>
    <property type="molecule type" value="Genomic_DNA"/>
</dbReference>
<evidence type="ECO:0000259" key="2">
    <source>
        <dbReference type="Pfam" id="PF09353"/>
    </source>
</evidence>
<organism evidence="3 4">
    <name type="scientific">Amborella trichopoda</name>
    <dbReference type="NCBI Taxonomy" id="13333"/>
    <lineage>
        <taxon>Eukaryota</taxon>
        <taxon>Viridiplantae</taxon>
        <taxon>Streptophyta</taxon>
        <taxon>Embryophyta</taxon>
        <taxon>Tracheophyta</taxon>
        <taxon>Spermatophyta</taxon>
        <taxon>Magnoliopsida</taxon>
        <taxon>Amborellales</taxon>
        <taxon>Amborellaceae</taxon>
        <taxon>Amborella</taxon>
    </lineage>
</organism>
<dbReference type="InterPro" id="IPR044687">
    <property type="entry name" value="LPA3"/>
</dbReference>
<feature type="chain" id="PRO_5004658683" description="DUF1995 domain-containing protein" evidence="1">
    <location>
        <begin position="18"/>
        <end position="376"/>
    </location>
</feature>
<dbReference type="Gramene" id="ERN17172">
    <property type="protein sequence ID" value="ERN17172"/>
    <property type="gene ID" value="AMTR_s00044p00143330"/>
</dbReference>
<name>U5D6Y3_AMBTC</name>
<dbReference type="KEGG" id="atr:18445506"/>
<dbReference type="InterPro" id="IPR018962">
    <property type="entry name" value="DUF1995"/>
</dbReference>
<dbReference type="STRING" id="13333.U5D6Y3"/>
<dbReference type="PANTHER" id="PTHR34051">
    <property type="entry name" value="PROTEIN LOW PSII ACCUMULATION 3, CHLOROPLASTIC"/>
    <property type="match status" value="1"/>
</dbReference>
<dbReference type="OMA" id="KSATWWE"/>